<dbReference type="AlphaFoldDB" id="A0A1E7Q7R8"/>
<dbReference type="GO" id="GO:0032993">
    <property type="term" value="C:protein-DNA complex"/>
    <property type="evidence" value="ECO:0007669"/>
    <property type="project" value="TreeGrafter"/>
</dbReference>
<dbReference type="InterPro" id="IPR036388">
    <property type="entry name" value="WH-like_DNA-bd_sf"/>
</dbReference>
<dbReference type="InterPro" id="IPR001867">
    <property type="entry name" value="OmpR/PhoB-type_DNA-bd"/>
</dbReference>
<dbReference type="Proteomes" id="UP000242258">
    <property type="component" value="Unassembled WGS sequence"/>
</dbReference>
<accession>A0A1E7Q7R8</accession>
<proteinExistence type="predicted"/>
<gene>
    <name evidence="8" type="ORF">BI198_11525</name>
</gene>
<evidence type="ECO:0000313" key="9">
    <source>
        <dbReference type="Proteomes" id="UP000242258"/>
    </source>
</evidence>
<dbReference type="Pfam" id="PF00486">
    <property type="entry name" value="Trans_reg_C"/>
    <property type="match status" value="1"/>
</dbReference>
<dbReference type="Pfam" id="PF00072">
    <property type="entry name" value="Response_reg"/>
    <property type="match status" value="1"/>
</dbReference>
<evidence type="ECO:0008006" key="10">
    <source>
        <dbReference type="Google" id="ProtNLM"/>
    </source>
</evidence>
<evidence type="ECO:0000256" key="5">
    <source>
        <dbReference type="PROSITE-ProRule" id="PRU01091"/>
    </source>
</evidence>
<dbReference type="RefSeq" id="WP_070049677.1">
    <property type="nucleotide sequence ID" value="NZ_CBCSDO010000010.1"/>
</dbReference>
<dbReference type="PROSITE" id="PS51755">
    <property type="entry name" value="OMPR_PHOB"/>
    <property type="match status" value="1"/>
</dbReference>
<dbReference type="PANTHER" id="PTHR48111:SF67">
    <property type="entry name" value="TRANSCRIPTIONAL REGULATORY PROTEIN TCTD"/>
    <property type="match status" value="1"/>
</dbReference>
<evidence type="ECO:0000259" key="7">
    <source>
        <dbReference type="PROSITE" id="PS51755"/>
    </source>
</evidence>
<dbReference type="PANTHER" id="PTHR48111">
    <property type="entry name" value="REGULATOR OF RPOS"/>
    <property type="match status" value="1"/>
</dbReference>
<dbReference type="Gene3D" id="1.10.10.10">
    <property type="entry name" value="Winged helix-like DNA-binding domain superfamily/Winged helix DNA-binding domain"/>
    <property type="match status" value="1"/>
</dbReference>
<evidence type="ECO:0000256" key="4">
    <source>
        <dbReference type="PROSITE-ProRule" id="PRU00169"/>
    </source>
</evidence>
<dbReference type="InterPro" id="IPR011006">
    <property type="entry name" value="CheY-like_superfamily"/>
</dbReference>
<name>A0A1E7Q7R8_9GAMM</name>
<dbReference type="InterPro" id="IPR001789">
    <property type="entry name" value="Sig_transdc_resp-reg_receiver"/>
</dbReference>
<organism evidence="8 9">
    <name type="scientific">Rheinheimera salexigens</name>
    <dbReference type="NCBI Taxonomy" id="1628148"/>
    <lineage>
        <taxon>Bacteria</taxon>
        <taxon>Pseudomonadati</taxon>
        <taxon>Pseudomonadota</taxon>
        <taxon>Gammaproteobacteria</taxon>
        <taxon>Chromatiales</taxon>
        <taxon>Chromatiaceae</taxon>
        <taxon>Rheinheimera</taxon>
    </lineage>
</organism>
<feature type="DNA-binding region" description="OmpR/PhoB-type" evidence="5">
    <location>
        <begin position="130"/>
        <end position="229"/>
    </location>
</feature>
<dbReference type="GO" id="GO:0000156">
    <property type="term" value="F:phosphorelay response regulator activity"/>
    <property type="evidence" value="ECO:0007669"/>
    <property type="project" value="TreeGrafter"/>
</dbReference>
<feature type="modified residue" description="4-aspartylphosphate" evidence="4">
    <location>
        <position position="57"/>
    </location>
</feature>
<feature type="domain" description="OmpR/PhoB-type" evidence="7">
    <location>
        <begin position="130"/>
        <end position="229"/>
    </location>
</feature>
<keyword evidence="2 5" id="KW-0238">DNA-binding</keyword>
<evidence type="ECO:0000313" key="8">
    <source>
        <dbReference type="EMBL" id="OEY70123.1"/>
    </source>
</evidence>
<dbReference type="CDD" id="cd00383">
    <property type="entry name" value="trans_reg_C"/>
    <property type="match status" value="1"/>
</dbReference>
<dbReference type="SMART" id="SM00862">
    <property type="entry name" value="Trans_reg_C"/>
    <property type="match status" value="1"/>
</dbReference>
<keyword evidence="3" id="KW-0804">Transcription</keyword>
<dbReference type="GO" id="GO:0006355">
    <property type="term" value="P:regulation of DNA-templated transcription"/>
    <property type="evidence" value="ECO:0007669"/>
    <property type="project" value="InterPro"/>
</dbReference>
<evidence type="ECO:0000256" key="2">
    <source>
        <dbReference type="ARBA" id="ARBA00023125"/>
    </source>
</evidence>
<comment type="caution">
    <text evidence="8">The sequence shown here is derived from an EMBL/GenBank/DDBJ whole genome shotgun (WGS) entry which is preliminary data.</text>
</comment>
<dbReference type="SUPFAM" id="SSF46894">
    <property type="entry name" value="C-terminal effector domain of the bipartite response regulators"/>
    <property type="match status" value="1"/>
</dbReference>
<dbReference type="SUPFAM" id="SSF52172">
    <property type="entry name" value="CheY-like"/>
    <property type="match status" value="1"/>
</dbReference>
<dbReference type="Gene3D" id="6.10.250.690">
    <property type="match status" value="1"/>
</dbReference>
<dbReference type="GO" id="GO:0000976">
    <property type="term" value="F:transcription cis-regulatory region binding"/>
    <property type="evidence" value="ECO:0007669"/>
    <property type="project" value="TreeGrafter"/>
</dbReference>
<protein>
    <recommendedName>
        <fullName evidence="10">DNA-binding response regulator</fullName>
    </recommendedName>
</protein>
<dbReference type="OrthoDB" id="6399952at2"/>
<keyword evidence="9" id="KW-1185">Reference proteome</keyword>
<dbReference type="PROSITE" id="PS50110">
    <property type="entry name" value="RESPONSE_REGULATORY"/>
    <property type="match status" value="1"/>
</dbReference>
<evidence type="ECO:0000256" key="1">
    <source>
        <dbReference type="ARBA" id="ARBA00023015"/>
    </source>
</evidence>
<dbReference type="STRING" id="1628148.BI198_11525"/>
<keyword evidence="1" id="KW-0805">Transcription regulation</keyword>
<feature type="domain" description="Response regulatory" evidence="6">
    <location>
        <begin position="5"/>
        <end position="120"/>
    </location>
</feature>
<evidence type="ECO:0000256" key="3">
    <source>
        <dbReference type="ARBA" id="ARBA00023163"/>
    </source>
</evidence>
<sequence>MNNKQILIVEDDNWLCDGLVNFLQQSNFKVLAANDLLSARAIVKQAAVTALDIVVCDIGLPDGSGLSLLDELRHSDTGTILISASNSEQARIDGLQAGADDYICKPINPDELLLRIKALLRRIRPQVEPSSDLCFLNYRLNLESRQLHQHQHRCVLSINEHQLLLILIAHKGKTVTRETIANSLDINSHYTQGRALDILVSRLRNKMQFNENSPSAIITHRGKGYMLIDRF</sequence>
<dbReference type="Gene3D" id="3.40.50.2300">
    <property type="match status" value="1"/>
</dbReference>
<dbReference type="GO" id="GO:0005829">
    <property type="term" value="C:cytosol"/>
    <property type="evidence" value="ECO:0007669"/>
    <property type="project" value="TreeGrafter"/>
</dbReference>
<keyword evidence="4" id="KW-0597">Phosphoprotein</keyword>
<dbReference type="InterPro" id="IPR016032">
    <property type="entry name" value="Sig_transdc_resp-reg_C-effctor"/>
</dbReference>
<dbReference type="SMART" id="SM00448">
    <property type="entry name" value="REC"/>
    <property type="match status" value="1"/>
</dbReference>
<reference evidence="9" key="1">
    <citation type="submission" date="2016-09" db="EMBL/GenBank/DDBJ databases">
        <authorList>
            <person name="Wan X."/>
            <person name="Hou S."/>
        </authorList>
    </citation>
    <scope>NUCLEOTIDE SEQUENCE [LARGE SCALE GENOMIC DNA]</scope>
    <source>
        <strain evidence="9">KH87</strain>
    </source>
</reference>
<evidence type="ECO:0000259" key="6">
    <source>
        <dbReference type="PROSITE" id="PS50110"/>
    </source>
</evidence>
<dbReference type="EMBL" id="MKEK01000001">
    <property type="protein sequence ID" value="OEY70123.1"/>
    <property type="molecule type" value="Genomic_DNA"/>
</dbReference>
<dbReference type="InterPro" id="IPR039420">
    <property type="entry name" value="WalR-like"/>
</dbReference>